<dbReference type="OrthoDB" id="125903at2759"/>
<feature type="compositionally biased region" description="Acidic residues" evidence="1">
    <location>
        <begin position="337"/>
        <end position="359"/>
    </location>
</feature>
<dbReference type="Pfam" id="PF09816">
    <property type="entry name" value="EAF"/>
    <property type="match status" value="1"/>
</dbReference>
<feature type="compositionally biased region" description="Acidic residues" evidence="1">
    <location>
        <begin position="307"/>
        <end position="320"/>
    </location>
</feature>
<sequence length="373" mass="40466">MSLAGMLDPTKVGKYPVVLSDALLGKDSKETYTGIRYNHKPSSSAPSKARLKPDGVSDDGYDLSFRDDGGQYAYSGNRSTDDKKYVLVFDPTREVFVLHKVDSTFSMNVTQTPDNSDPDSLRRKYPHLAGSSSSSGIKARNQKIAPSATVKKAGDKKGKDLPFPPKKSKPAAQQQQKSAQPTQPTSSSSKQNRAAAAAATPDSDADESSDDDLLQIEEPGGSNPPPASARDFSPAFGVRRFSDFVQEVSGEEDDADGEDDDDNQSIEHFTLPSPVNRQMEESAGLSSARAAGADPYQTRGGQQQQQYEDEEEESDEDAEMEDVHQHHEPAAASADNDMGDDTFDDLEAELMAAYDEDEKADVHEPESDVSEEE</sequence>
<feature type="region of interest" description="Disordered" evidence="1">
    <location>
        <begin position="105"/>
        <end position="373"/>
    </location>
</feature>
<reference evidence="4" key="1">
    <citation type="submission" date="2016-02" db="EMBL/GenBank/DDBJ databases">
        <title>Draft genome sequence of Microdochium bolleyi, a fungal endophyte of beachgrass.</title>
        <authorList>
            <consortium name="DOE Joint Genome Institute"/>
            <person name="David A.S."/>
            <person name="May G."/>
            <person name="Haridas S."/>
            <person name="Lim J."/>
            <person name="Wang M."/>
            <person name="Labutti K."/>
            <person name="Lipzen A."/>
            <person name="Barry K."/>
            <person name="Grigoriev I.V."/>
        </authorList>
    </citation>
    <scope>NUCLEOTIDE SEQUENCE [LARGE SCALE GENOMIC DNA]</scope>
    <source>
        <strain evidence="4">J235TASD1</strain>
    </source>
</reference>
<keyword evidence="4" id="KW-1185">Reference proteome</keyword>
<keyword evidence="3" id="KW-0251">Elongation factor</keyword>
<dbReference type="EMBL" id="KQ964247">
    <property type="protein sequence ID" value="KXJ94151.1"/>
    <property type="molecule type" value="Genomic_DNA"/>
</dbReference>
<feature type="region of interest" description="Disordered" evidence="1">
    <location>
        <begin position="34"/>
        <end position="62"/>
    </location>
</feature>
<evidence type="ECO:0000259" key="2">
    <source>
        <dbReference type="Pfam" id="PF09816"/>
    </source>
</evidence>
<evidence type="ECO:0000313" key="4">
    <source>
        <dbReference type="Proteomes" id="UP000070501"/>
    </source>
</evidence>
<feature type="compositionally biased region" description="Acidic residues" evidence="1">
    <location>
        <begin position="203"/>
        <end position="215"/>
    </location>
</feature>
<feature type="compositionally biased region" description="Low complexity" evidence="1">
    <location>
        <begin position="170"/>
        <end position="202"/>
    </location>
</feature>
<dbReference type="InParanoid" id="A0A136JAG1"/>
<feature type="compositionally biased region" description="Polar residues" evidence="1">
    <location>
        <begin position="105"/>
        <end position="115"/>
    </location>
</feature>
<evidence type="ECO:0000313" key="3">
    <source>
        <dbReference type="EMBL" id="KXJ94151.1"/>
    </source>
</evidence>
<dbReference type="Proteomes" id="UP000070501">
    <property type="component" value="Unassembled WGS sequence"/>
</dbReference>
<feature type="domain" description="Transcription elongation factor Eaf N-terminal" evidence="2">
    <location>
        <begin position="15"/>
        <end position="113"/>
    </location>
</feature>
<keyword evidence="3" id="KW-0648">Protein biosynthesis</keyword>
<dbReference type="AlphaFoldDB" id="A0A136JAG1"/>
<feature type="compositionally biased region" description="Low complexity" evidence="1">
    <location>
        <begin position="282"/>
        <end position="293"/>
    </location>
</feature>
<feature type="compositionally biased region" description="Acidic residues" evidence="1">
    <location>
        <begin position="249"/>
        <end position="264"/>
    </location>
</feature>
<name>A0A136JAG1_9PEZI</name>
<dbReference type="GO" id="GO:0003746">
    <property type="term" value="F:translation elongation factor activity"/>
    <property type="evidence" value="ECO:0007669"/>
    <property type="project" value="UniProtKB-KW"/>
</dbReference>
<gene>
    <name evidence="3" type="ORF">Micbo1qcDRAFT_41710</name>
</gene>
<accession>A0A136JAG1</accession>
<proteinExistence type="predicted"/>
<protein>
    <submittedName>
        <fullName evidence="3">RNA polymerase II transcription elongation factor-domain-containing protein</fullName>
    </submittedName>
</protein>
<dbReference type="STRING" id="196109.A0A136JAG1"/>
<organism evidence="3 4">
    <name type="scientific">Microdochium bolleyi</name>
    <dbReference type="NCBI Taxonomy" id="196109"/>
    <lineage>
        <taxon>Eukaryota</taxon>
        <taxon>Fungi</taxon>
        <taxon>Dikarya</taxon>
        <taxon>Ascomycota</taxon>
        <taxon>Pezizomycotina</taxon>
        <taxon>Sordariomycetes</taxon>
        <taxon>Xylariomycetidae</taxon>
        <taxon>Xylariales</taxon>
        <taxon>Microdochiaceae</taxon>
        <taxon>Microdochium</taxon>
    </lineage>
</organism>
<dbReference type="InterPro" id="IPR019194">
    <property type="entry name" value="Tscrpt_elong_fac_Eaf_N"/>
</dbReference>
<evidence type="ECO:0000256" key="1">
    <source>
        <dbReference type="SAM" id="MobiDB-lite"/>
    </source>
</evidence>